<evidence type="ECO:0000313" key="3">
    <source>
        <dbReference type="EMBL" id="MFC0566906.1"/>
    </source>
</evidence>
<feature type="transmembrane region" description="Helical" evidence="2">
    <location>
        <begin position="303"/>
        <end position="322"/>
    </location>
</feature>
<name>A0ABV6P1K4_9ACTN</name>
<sequence>MAMADPNRTELAEPDTELAAPGAGRADFDLEAYLRASDGLMPSALTGISAAWIGGLVAACTGTALAVVGLTLPWAQVRDAAQGRSYPVFLTSFNPYLGSGAAALLVMSAMLAGISFGSRSRLGAVLRSVTVVAATMWTTALLAATLYLTRGRTITVVDLWLGNAVRITVRGVALSVGALLYCVGTALLAGGTLGSVRLSDQLRRVPLAARDTAMIRGLRTGSRWMMTLFALGLAAASVALPWQTQAIPSDPADDVPVVVTGHDLHLWQQTYRIGLVAGILLYAAALVAAQARLRGAATALRAVGVMVPAVVATVLLVGLVAVRQGDAVAGRPVNYLDPTPHLGSGYLLAIAAMAALLCGVALIGSAGPPASIAAMADGQPTLDEDDG</sequence>
<proteinExistence type="predicted"/>
<evidence type="ECO:0000256" key="2">
    <source>
        <dbReference type="SAM" id="Phobius"/>
    </source>
</evidence>
<evidence type="ECO:0000256" key="1">
    <source>
        <dbReference type="SAM" id="MobiDB-lite"/>
    </source>
</evidence>
<feature type="transmembrane region" description="Helical" evidence="2">
    <location>
        <begin position="95"/>
        <end position="117"/>
    </location>
</feature>
<feature type="transmembrane region" description="Helical" evidence="2">
    <location>
        <begin position="50"/>
        <end position="75"/>
    </location>
</feature>
<keyword evidence="2" id="KW-0812">Transmembrane</keyword>
<dbReference type="RefSeq" id="WP_377352297.1">
    <property type="nucleotide sequence ID" value="NZ_JBHMEF010000006.1"/>
</dbReference>
<feature type="region of interest" description="Disordered" evidence="1">
    <location>
        <begin position="1"/>
        <end position="20"/>
    </location>
</feature>
<feature type="transmembrane region" description="Helical" evidence="2">
    <location>
        <begin position="169"/>
        <end position="194"/>
    </location>
</feature>
<dbReference type="Proteomes" id="UP001589894">
    <property type="component" value="Unassembled WGS sequence"/>
</dbReference>
<evidence type="ECO:0000313" key="4">
    <source>
        <dbReference type="Proteomes" id="UP001589894"/>
    </source>
</evidence>
<dbReference type="EMBL" id="JBHLUE010000019">
    <property type="protein sequence ID" value="MFC0566906.1"/>
    <property type="molecule type" value="Genomic_DNA"/>
</dbReference>
<feature type="transmembrane region" description="Helical" evidence="2">
    <location>
        <begin position="271"/>
        <end position="291"/>
    </location>
</feature>
<gene>
    <name evidence="3" type="ORF">ACFFHU_22545</name>
</gene>
<keyword evidence="2" id="KW-1133">Transmembrane helix</keyword>
<feature type="transmembrane region" description="Helical" evidence="2">
    <location>
        <begin position="342"/>
        <end position="363"/>
    </location>
</feature>
<feature type="transmembrane region" description="Helical" evidence="2">
    <location>
        <begin position="129"/>
        <end position="149"/>
    </location>
</feature>
<protein>
    <submittedName>
        <fullName evidence="3">Uncharacterized protein</fullName>
    </submittedName>
</protein>
<comment type="caution">
    <text evidence="3">The sequence shown here is derived from an EMBL/GenBank/DDBJ whole genome shotgun (WGS) entry which is preliminary data.</text>
</comment>
<reference evidence="3 4" key="1">
    <citation type="submission" date="2024-09" db="EMBL/GenBank/DDBJ databases">
        <authorList>
            <person name="Sun Q."/>
            <person name="Mori K."/>
        </authorList>
    </citation>
    <scope>NUCLEOTIDE SEQUENCE [LARGE SCALE GENOMIC DNA]</scope>
    <source>
        <strain evidence="3 4">TBRC 2205</strain>
    </source>
</reference>
<organism evidence="3 4">
    <name type="scientific">Plantactinospora siamensis</name>
    <dbReference type="NCBI Taxonomy" id="555372"/>
    <lineage>
        <taxon>Bacteria</taxon>
        <taxon>Bacillati</taxon>
        <taxon>Actinomycetota</taxon>
        <taxon>Actinomycetes</taxon>
        <taxon>Micromonosporales</taxon>
        <taxon>Micromonosporaceae</taxon>
        <taxon>Plantactinospora</taxon>
    </lineage>
</organism>
<keyword evidence="2" id="KW-0472">Membrane</keyword>
<feature type="transmembrane region" description="Helical" evidence="2">
    <location>
        <begin position="224"/>
        <end position="242"/>
    </location>
</feature>
<keyword evidence="4" id="KW-1185">Reference proteome</keyword>
<accession>A0ABV6P1K4</accession>